<protein>
    <submittedName>
        <fullName evidence="1">Uncharacterized protein</fullName>
    </submittedName>
</protein>
<proteinExistence type="predicted"/>
<dbReference type="Proteomes" id="UP000319711">
    <property type="component" value="Segment"/>
</dbReference>
<name>A0A514A8N1_9CAUD</name>
<dbReference type="GeneID" id="55620347"/>
<gene>
    <name evidence="1" type="primary">67</name>
    <name evidence="1" type="ORF">KYLE_70</name>
</gene>
<sequence length="181" mass="20132">MEKIKVKKFEIQQIALNAPDSDVAIEILRDLGLTSWVTDVVTATGAINGSNGTNIAELNFNYQAGSGSDVEAGKPLELEVLNYTKGNNWLENRPHCVSHLGMHVTNDELLSYRAYFASKGVAIAQEVMTQTHTNEAIKDERRYNYVIFDTYDLLGVDLKFIVRLNTNYTPYVEPTVTAAKG</sequence>
<dbReference type="RefSeq" id="YP_009849902.1">
    <property type="nucleotide sequence ID" value="NC_048796.1"/>
</dbReference>
<dbReference type="EMBL" id="MN038177">
    <property type="protein sequence ID" value="QDH49632.1"/>
    <property type="molecule type" value="Genomic_DNA"/>
</dbReference>
<dbReference type="InterPro" id="IPR029068">
    <property type="entry name" value="Glyas_Bleomycin-R_OHBP_Dase"/>
</dbReference>
<organism evidence="1 2">
    <name type="scientific">Pantoea phage Kyle</name>
    <dbReference type="NCBI Taxonomy" id="2589665"/>
    <lineage>
        <taxon>Viruses</taxon>
        <taxon>Duplodnaviria</taxon>
        <taxon>Heunggongvirae</taxon>
        <taxon>Uroviricota</taxon>
        <taxon>Caudoviricetes</taxon>
        <taxon>Lindbergviridae</taxon>
        <taxon>Kylevirus</taxon>
        <taxon>Kylevirus kyle</taxon>
    </lineage>
</organism>
<evidence type="ECO:0000313" key="1">
    <source>
        <dbReference type="EMBL" id="QDH49632.1"/>
    </source>
</evidence>
<dbReference type="KEGG" id="vg:55620347"/>
<accession>A0A514A8N1</accession>
<keyword evidence="2" id="KW-1185">Reference proteome</keyword>
<reference evidence="1 2" key="1">
    <citation type="submission" date="2019-06" db="EMBL/GenBank/DDBJ databases">
        <authorList>
            <person name="Fakulujo A."/>
            <person name="Fiaz D."/>
            <person name="Garg S."/>
            <person name="Gordon G."/>
            <person name="Haider Z."/>
            <person name="Hale A."/>
            <person name="Hodges K."/>
            <person name="Jacob L."/>
            <person name="Kandil F."/>
            <person name="Kincaid V."/>
            <person name="Melchor-Guerra M."/>
            <person name="Morrelli A."/>
            <person name="Morris R."/>
            <person name="Nawaz M."/>
            <person name="Nguyen N."/>
            <person name="Omair A."/>
            <person name="Pray J."/>
            <person name="Saleem H."/>
            <person name="Saravane K."/>
            <person name="Sharma A."/>
            <person name="Singh A."/>
            <person name="Walston M."/>
            <person name="Zaman H."/>
            <person name="Puthuveetil N."/>
            <person name="Do L."/>
            <person name="Islam N."/>
            <person name="Johnson A."/>
        </authorList>
    </citation>
    <scope>NUCLEOTIDE SEQUENCE [LARGE SCALE GENOMIC DNA]</scope>
</reference>
<dbReference type="Gene3D" id="3.10.180.10">
    <property type="entry name" value="2,3-Dihydroxybiphenyl 1,2-Dioxygenase, domain 1"/>
    <property type="match status" value="1"/>
</dbReference>
<evidence type="ECO:0000313" key="2">
    <source>
        <dbReference type="Proteomes" id="UP000319711"/>
    </source>
</evidence>